<reference evidence="1 2" key="1">
    <citation type="submission" date="2012-03" db="EMBL/GenBank/DDBJ databases">
        <authorList>
            <person name="Durkin A.S."/>
            <person name="McCorrison J."/>
            <person name="Torralba M."/>
            <person name="Gillis M."/>
            <person name="Methe B."/>
            <person name="Sutton G."/>
            <person name="Nelson K.E."/>
        </authorList>
    </citation>
    <scope>NUCLEOTIDE SEQUENCE [LARGE SCALE GENOMIC DNA]</scope>
    <source>
        <strain evidence="1 2">F0468</strain>
    </source>
</reference>
<organism evidence="1 2">
    <name type="scientific">Lachnoanaerobaculum saburreum F0468</name>
    <dbReference type="NCBI Taxonomy" id="1095750"/>
    <lineage>
        <taxon>Bacteria</taxon>
        <taxon>Bacillati</taxon>
        <taxon>Bacillota</taxon>
        <taxon>Clostridia</taxon>
        <taxon>Lachnospirales</taxon>
        <taxon>Lachnospiraceae</taxon>
        <taxon>Lachnoanaerobaculum</taxon>
    </lineage>
</organism>
<keyword evidence="2" id="KW-1185">Reference proteome</keyword>
<accession>I0R6A0</accession>
<comment type="caution">
    <text evidence="1">The sequence shown here is derived from an EMBL/GenBank/DDBJ whole genome shotgun (WGS) entry which is preliminary data.</text>
</comment>
<gene>
    <name evidence="1" type="ORF">HMPREF9970_0471</name>
</gene>
<sequence length="53" mass="5764">MYDIIEKTNETICSDVASNIKLEGWPAAVAILGLGAMQLAKAVLEARMEKKEV</sequence>
<dbReference type="PATRIC" id="fig|1095750.3.peg.1996"/>
<dbReference type="Proteomes" id="UP000005039">
    <property type="component" value="Unassembled WGS sequence"/>
</dbReference>
<dbReference type="RefSeq" id="WP_008754504.1">
    <property type="nucleotide sequence ID" value="NZ_AJGH01000092.1"/>
</dbReference>
<name>I0R6A0_9FIRM</name>
<evidence type="ECO:0000313" key="2">
    <source>
        <dbReference type="Proteomes" id="UP000005039"/>
    </source>
</evidence>
<dbReference type="EMBL" id="AJGH01000092">
    <property type="protein sequence ID" value="EIC95208.1"/>
    <property type="molecule type" value="Genomic_DNA"/>
</dbReference>
<dbReference type="AlphaFoldDB" id="I0R6A0"/>
<proteinExistence type="predicted"/>
<evidence type="ECO:0000313" key="1">
    <source>
        <dbReference type="EMBL" id="EIC95208.1"/>
    </source>
</evidence>
<protein>
    <submittedName>
        <fullName evidence="1">Uncharacterized protein</fullName>
    </submittedName>
</protein>